<keyword evidence="5 7" id="KW-0573">Peptidoglycan synthesis</keyword>
<keyword evidence="11" id="KW-1185">Reference proteome</keyword>
<dbReference type="InterPro" id="IPR018337">
    <property type="entry name" value="Cell_wall/Cho-bd_repeat"/>
</dbReference>
<dbReference type="Gene3D" id="2.10.270.10">
    <property type="entry name" value="Cholin Binding"/>
    <property type="match status" value="3"/>
</dbReference>
<keyword evidence="3" id="KW-0677">Repeat</keyword>
<dbReference type="RefSeq" id="WP_249306442.1">
    <property type="nucleotide sequence ID" value="NZ_JACRSZ010000001.1"/>
</dbReference>
<name>A0ABR7N5B6_9FIRM</name>
<keyword evidence="8" id="KW-0732">Signal</keyword>
<feature type="domain" description="L,D-TPase catalytic" evidence="9">
    <location>
        <begin position="285"/>
        <end position="410"/>
    </location>
</feature>
<reference evidence="10 11" key="1">
    <citation type="submission" date="2020-08" db="EMBL/GenBank/DDBJ databases">
        <title>Genome public.</title>
        <authorList>
            <person name="Liu C."/>
            <person name="Sun Q."/>
        </authorList>
    </citation>
    <scope>NUCLEOTIDE SEQUENCE [LARGE SCALE GENOMIC DNA]</scope>
    <source>
        <strain evidence="10 11">NSJ-46</strain>
    </source>
</reference>
<dbReference type="Pfam" id="PF19127">
    <property type="entry name" value="Choline_bind_3"/>
    <property type="match status" value="1"/>
</dbReference>
<dbReference type="SUPFAM" id="SSF141523">
    <property type="entry name" value="L,D-transpeptidase catalytic domain-like"/>
    <property type="match status" value="1"/>
</dbReference>
<evidence type="ECO:0000256" key="8">
    <source>
        <dbReference type="SAM" id="SignalP"/>
    </source>
</evidence>
<keyword evidence="2" id="KW-0808">Transferase</keyword>
<evidence type="ECO:0000259" key="9">
    <source>
        <dbReference type="PROSITE" id="PS52029"/>
    </source>
</evidence>
<dbReference type="PANTHER" id="PTHR30582:SF2">
    <property type="entry name" value="L,D-TRANSPEPTIDASE YCIB-RELATED"/>
    <property type="match status" value="1"/>
</dbReference>
<feature type="active site" description="Nucleophile" evidence="7">
    <location>
        <position position="386"/>
    </location>
</feature>
<dbReference type="CDD" id="cd16913">
    <property type="entry name" value="YkuD_like"/>
    <property type="match status" value="1"/>
</dbReference>
<dbReference type="PROSITE" id="PS52029">
    <property type="entry name" value="LD_TPASE"/>
    <property type="match status" value="1"/>
</dbReference>
<protein>
    <submittedName>
        <fullName evidence="10">L,D-transpeptidase family protein</fullName>
    </submittedName>
</protein>
<evidence type="ECO:0000256" key="3">
    <source>
        <dbReference type="ARBA" id="ARBA00022737"/>
    </source>
</evidence>
<evidence type="ECO:0000256" key="6">
    <source>
        <dbReference type="ARBA" id="ARBA00023316"/>
    </source>
</evidence>
<dbReference type="Proteomes" id="UP000657421">
    <property type="component" value="Unassembled WGS sequence"/>
</dbReference>
<evidence type="ECO:0000313" key="10">
    <source>
        <dbReference type="EMBL" id="MBC8571578.1"/>
    </source>
</evidence>
<dbReference type="SUPFAM" id="SSF69360">
    <property type="entry name" value="Cell wall binding repeat"/>
    <property type="match status" value="1"/>
</dbReference>
<accession>A0ABR7N5B6</accession>
<feature type="chain" id="PRO_5045911226" evidence="8">
    <location>
        <begin position="27"/>
        <end position="450"/>
    </location>
</feature>
<dbReference type="InterPro" id="IPR005490">
    <property type="entry name" value="LD_TPept_cat_dom"/>
</dbReference>
<dbReference type="EMBL" id="JACRSZ010000001">
    <property type="protein sequence ID" value="MBC8571578.1"/>
    <property type="molecule type" value="Genomic_DNA"/>
</dbReference>
<evidence type="ECO:0000256" key="4">
    <source>
        <dbReference type="ARBA" id="ARBA00022960"/>
    </source>
</evidence>
<dbReference type="InterPro" id="IPR050979">
    <property type="entry name" value="LD-transpeptidase"/>
</dbReference>
<dbReference type="Pfam" id="PF03734">
    <property type="entry name" value="YkuD"/>
    <property type="match status" value="1"/>
</dbReference>
<keyword evidence="4 7" id="KW-0133">Cell shape</keyword>
<evidence type="ECO:0000256" key="5">
    <source>
        <dbReference type="ARBA" id="ARBA00022984"/>
    </source>
</evidence>
<proteinExistence type="predicted"/>
<feature type="signal peptide" evidence="8">
    <location>
        <begin position="1"/>
        <end position="26"/>
    </location>
</feature>
<evidence type="ECO:0000313" key="11">
    <source>
        <dbReference type="Proteomes" id="UP000657421"/>
    </source>
</evidence>
<organism evidence="10 11">
    <name type="scientific">Jingyaoa shaoxingensis</name>
    <dbReference type="NCBI Taxonomy" id="2763671"/>
    <lineage>
        <taxon>Bacteria</taxon>
        <taxon>Bacillati</taxon>
        <taxon>Bacillota</taxon>
        <taxon>Clostridia</taxon>
        <taxon>Lachnospirales</taxon>
        <taxon>Lachnospiraceae</taxon>
        <taxon>Jingyaoa</taxon>
    </lineage>
</organism>
<comment type="caution">
    <text evidence="10">The sequence shown here is derived from an EMBL/GenBank/DDBJ whole genome shotgun (WGS) entry which is preliminary data.</text>
</comment>
<evidence type="ECO:0000256" key="1">
    <source>
        <dbReference type="ARBA" id="ARBA00004752"/>
    </source>
</evidence>
<evidence type="ECO:0000256" key="7">
    <source>
        <dbReference type="PROSITE-ProRule" id="PRU01373"/>
    </source>
</evidence>
<gene>
    <name evidence="10" type="ORF">H8716_00540</name>
</gene>
<comment type="pathway">
    <text evidence="1 7">Cell wall biogenesis; peptidoglycan biosynthesis.</text>
</comment>
<sequence length="450" mass="50931">MKNKHKILSVFLFLCLIFSMSALVSAKWQTTSDGSKYYTVNGKKVTGLKTINRKKYLFNAKGNLVTDGVYSYKGKLYVCQKDGSILTSWGKYKGKNYYPSSTGALRTGLCNYKNSLYYFNTKNGAMVKKAWQRVGKKYYYFSSTGKAYRNGIKTIGKKSYLFGPKGVRQSGLKKINNHIYLFSSKTGEMQLGTVKYKGHYYYFSRNTGRAYTNQWRYMKYSDGNHYYYDYQGHRQTGWLVLGSKKYYLDPAKDGARTYGTKRINGKTYNFGTKGYVSYAPSSNNIVVKVNRKACVVTVYDNNIPIKAMTCSVGRKGNETPTGSFVVQDHHAWWYLDGPSLGQYCSHFLSEYLFHSVPMHGSPLNRNPYKVSSSDFNKLGQPASGGCIRLCIADAKWIYYNVPVGSTVIISDHEATPLGKPKMVKMPKNTVGADPTDDFKNPAGYDVNIRK</sequence>
<evidence type="ECO:0000256" key="2">
    <source>
        <dbReference type="ARBA" id="ARBA00022679"/>
    </source>
</evidence>
<keyword evidence="6 7" id="KW-0961">Cell wall biogenesis/degradation</keyword>
<dbReference type="Gene3D" id="2.40.440.10">
    <property type="entry name" value="L,D-transpeptidase catalytic domain-like"/>
    <property type="match status" value="1"/>
</dbReference>
<dbReference type="InterPro" id="IPR038063">
    <property type="entry name" value="Transpep_catalytic_dom"/>
</dbReference>
<feature type="active site" description="Proton donor/acceptor" evidence="7">
    <location>
        <position position="359"/>
    </location>
</feature>
<dbReference type="PANTHER" id="PTHR30582">
    <property type="entry name" value="L,D-TRANSPEPTIDASE"/>
    <property type="match status" value="1"/>
</dbReference>